<evidence type="ECO:0000256" key="4">
    <source>
        <dbReference type="ARBA" id="ARBA00023157"/>
    </source>
</evidence>
<dbReference type="InterPro" id="IPR050467">
    <property type="entry name" value="LRFN"/>
</dbReference>
<dbReference type="SUPFAM" id="SSF52058">
    <property type="entry name" value="L domain-like"/>
    <property type="match status" value="1"/>
</dbReference>
<evidence type="ECO:0000259" key="9">
    <source>
        <dbReference type="PROSITE" id="PS50835"/>
    </source>
</evidence>
<dbReference type="Pfam" id="PF13855">
    <property type="entry name" value="LRR_8"/>
    <property type="match status" value="1"/>
</dbReference>
<keyword evidence="2 8" id="KW-0732">Signal</keyword>
<protein>
    <recommendedName>
        <fullName evidence="9">Ig-like domain-containing protein</fullName>
    </recommendedName>
</protein>
<dbReference type="PANTHER" id="PTHR45842">
    <property type="entry name" value="SYNAPTIC ADHESION-LIKE MOLECULE SALM"/>
    <property type="match status" value="1"/>
</dbReference>
<name>A0A813NM56_9BILA</name>
<dbReference type="InterPro" id="IPR003598">
    <property type="entry name" value="Ig_sub2"/>
</dbReference>
<feature type="transmembrane region" description="Helical" evidence="7">
    <location>
        <begin position="496"/>
        <end position="519"/>
    </location>
</feature>
<keyword evidence="7" id="KW-1133">Transmembrane helix</keyword>
<feature type="compositionally biased region" description="Pro residues" evidence="6">
    <location>
        <begin position="743"/>
        <end position="757"/>
    </location>
</feature>
<evidence type="ECO:0000256" key="6">
    <source>
        <dbReference type="SAM" id="MobiDB-lite"/>
    </source>
</evidence>
<organism evidence="10 11">
    <name type="scientific">Brachionus calyciflorus</name>
    <dbReference type="NCBI Taxonomy" id="104777"/>
    <lineage>
        <taxon>Eukaryota</taxon>
        <taxon>Metazoa</taxon>
        <taxon>Spiralia</taxon>
        <taxon>Gnathifera</taxon>
        <taxon>Rotifera</taxon>
        <taxon>Eurotatoria</taxon>
        <taxon>Monogononta</taxon>
        <taxon>Pseudotrocha</taxon>
        <taxon>Ploima</taxon>
        <taxon>Brachionidae</taxon>
        <taxon>Brachionus</taxon>
    </lineage>
</organism>
<dbReference type="SMART" id="SM00408">
    <property type="entry name" value="IGc2"/>
    <property type="match status" value="1"/>
</dbReference>
<evidence type="ECO:0000256" key="7">
    <source>
        <dbReference type="SAM" id="Phobius"/>
    </source>
</evidence>
<keyword evidence="7" id="KW-0812">Transmembrane</keyword>
<dbReference type="SUPFAM" id="SSF48726">
    <property type="entry name" value="Immunoglobulin"/>
    <property type="match status" value="1"/>
</dbReference>
<feature type="chain" id="PRO_5032983039" description="Ig-like domain-containing protein" evidence="8">
    <location>
        <begin position="18"/>
        <end position="951"/>
    </location>
</feature>
<keyword evidence="4" id="KW-1015">Disulfide bond</keyword>
<evidence type="ECO:0000256" key="5">
    <source>
        <dbReference type="ARBA" id="ARBA00023180"/>
    </source>
</evidence>
<dbReference type="Proteomes" id="UP000663879">
    <property type="component" value="Unassembled WGS sequence"/>
</dbReference>
<feature type="region of interest" description="Disordered" evidence="6">
    <location>
        <begin position="900"/>
        <end position="951"/>
    </location>
</feature>
<evidence type="ECO:0000313" key="10">
    <source>
        <dbReference type="EMBL" id="CAF0741879.1"/>
    </source>
</evidence>
<proteinExistence type="predicted"/>
<dbReference type="SMART" id="SM00409">
    <property type="entry name" value="IG"/>
    <property type="match status" value="1"/>
</dbReference>
<keyword evidence="7" id="KW-0472">Membrane</keyword>
<keyword evidence="3" id="KW-0677">Repeat</keyword>
<feature type="compositionally biased region" description="Low complexity" evidence="6">
    <location>
        <begin position="900"/>
        <end position="929"/>
    </location>
</feature>
<dbReference type="PROSITE" id="PS50835">
    <property type="entry name" value="IG_LIKE"/>
    <property type="match status" value="1"/>
</dbReference>
<dbReference type="Pfam" id="PF13927">
    <property type="entry name" value="Ig_3"/>
    <property type="match status" value="1"/>
</dbReference>
<dbReference type="Gene3D" id="2.60.40.10">
    <property type="entry name" value="Immunoglobulins"/>
    <property type="match status" value="1"/>
</dbReference>
<feature type="signal peptide" evidence="8">
    <location>
        <begin position="1"/>
        <end position="17"/>
    </location>
</feature>
<evidence type="ECO:0000256" key="2">
    <source>
        <dbReference type="ARBA" id="ARBA00022729"/>
    </source>
</evidence>
<dbReference type="SMART" id="SM00369">
    <property type="entry name" value="LRR_TYP"/>
    <property type="match status" value="4"/>
</dbReference>
<dbReference type="AlphaFoldDB" id="A0A813NM56"/>
<feature type="region of interest" description="Disordered" evidence="6">
    <location>
        <begin position="847"/>
        <end position="867"/>
    </location>
</feature>
<evidence type="ECO:0000256" key="1">
    <source>
        <dbReference type="ARBA" id="ARBA00022614"/>
    </source>
</evidence>
<evidence type="ECO:0000256" key="8">
    <source>
        <dbReference type="SAM" id="SignalP"/>
    </source>
</evidence>
<dbReference type="InterPro" id="IPR032675">
    <property type="entry name" value="LRR_dom_sf"/>
</dbReference>
<evidence type="ECO:0000313" key="11">
    <source>
        <dbReference type="Proteomes" id="UP000663879"/>
    </source>
</evidence>
<feature type="region of interest" description="Disordered" evidence="6">
    <location>
        <begin position="720"/>
        <end position="758"/>
    </location>
</feature>
<accession>A0A813NM56</accession>
<comment type="caution">
    <text evidence="10">The sequence shown here is derived from an EMBL/GenBank/DDBJ whole genome shotgun (WGS) entry which is preliminary data.</text>
</comment>
<dbReference type="InterPro" id="IPR013783">
    <property type="entry name" value="Ig-like_fold"/>
</dbReference>
<keyword evidence="1" id="KW-0433">Leucine-rich repeat</keyword>
<dbReference type="InterPro" id="IPR001611">
    <property type="entry name" value="Leu-rich_rpt"/>
</dbReference>
<sequence>MFFKILFFLNFLYLSTQSPTNLQNFNQLNARLQCEYKDKDGDSLILNCTLTNGLLSNQDTTGVLINSDSAQQIGPSSVQSLNIRVGLDENWRTPWESLSINPNIVRTLIWRNSKLSEMGEYSFKDLRYLQKIDLSHNKLYNLTRDLFNNFDSDILDLDLSHNSFHNVPSDIFKNSRVRNLETLRLNENPISFLNRSSFEFIKSSIKSIELNQCKIRHIDANTFDQMKQLDSLSLIGNHLRTLNYNNFKDLTLRSFYVHDNPFNCDCHLRWLIEYIKNVDYQQQMYESPSIVVPRPKQPFSPYNYIPQMSVAAAAQQFLKCDQPNSLKSKVNFLDINPDSFMCDIQIDFRDEINEATYELGDDALLICDVYGDPEPEVYWNFGQKPIGKGLQNDDDKYNVNEVRLISHTRNPNSIFTNKTSELRVKNIQLNDFGVYTCTAEIRGSNNRKSKGFNLRQVRTGPTNTLLAPDYIINNFKKLLTDLKLNDMKFFQSNSSLIILFSIFISLILFMFVISMFICWKCCCSTSKKHKNVANMDKKLIYNPGVVMGAKEKEMANLINQSNDCLDSQINSNLISQNYSHLANDSSATLLSNNKISNSIRMAYPNYTDIYANHSLLTTTSTTTGSTYPTNNIAIDTSNHNPKYHLIPQINPDSYYDDLRYNSEEVNHGLNYASPFRQQNSYSPIVRRDDPTIPLYATLKPKGNPQHQRQYSSNYAQYTTLHRSTPPLPAPRRGNSYYSNQVQLPPPPPPPPPPMPPVKPKRTFEYKDLQSESGAYLLAEEKTDFDQSDMSDINYQTYKRIKRKPTKANLNSKVNVNPNAMPNSSTTSLDEEDLDLNDLKDFEDVTFDNLRKPNENDQVGNSGTARLKQHMSIKKNQLMILKNNAKNLLIDASGQTNSEQSLLLKSSSSSSDKSSSNTNLNPSNTESPNTVITNDTSEKLDDKDKIYEETEI</sequence>
<reference evidence="10" key="1">
    <citation type="submission" date="2021-02" db="EMBL/GenBank/DDBJ databases">
        <authorList>
            <person name="Nowell W R."/>
        </authorList>
    </citation>
    <scope>NUCLEOTIDE SEQUENCE</scope>
    <source>
        <strain evidence="10">Ploen Becks lab</strain>
    </source>
</reference>
<dbReference type="InterPro" id="IPR003599">
    <property type="entry name" value="Ig_sub"/>
</dbReference>
<feature type="compositionally biased region" description="Basic and acidic residues" evidence="6">
    <location>
        <begin position="935"/>
        <end position="951"/>
    </location>
</feature>
<dbReference type="EMBL" id="CAJNOC010000303">
    <property type="protein sequence ID" value="CAF0741879.1"/>
    <property type="molecule type" value="Genomic_DNA"/>
</dbReference>
<dbReference type="InterPro" id="IPR007110">
    <property type="entry name" value="Ig-like_dom"/>
</dbReference>
<dbReference type="InterPro" id="IPR036179">
    <property type="entry name" value="Ig-like_dom_sf"/>
</dbReference>
<evidence type="ECO:0000256" key="3">
    <source>
        <dbReference type="ARBA" id="ARBA00022737"/>
    </source>
</evidence>
<dbReference type="Gene3D" id="3.80.10.10">
    <property type="entry name" value="Ribonuclease Inhibitor"/>
    <property type="match status" value="2"/>
</dbReference>
<dbReference type="OrthoDB" id="5954366at2759"/>
<dbReference type="InterPro" id="IPR003591">
    <property type="entry name" value="Leu-rich_rpt_typical-subtyp"/>
</dbReference>
<gene>
    <name evidence="10" type="ORF">OXX778_LOCUS3433</name>
</gene>
<dbReference type="PANTHER" id="PTHR45842:SF12">
    <property type="entry name" value="KEKKON 5, ISOFORM A"/>
    <property type="match status" value="1"/>
</dbReference>
<keyword evidence="11" id="KW-1185">Reference proteome</keyword>
<feature type="domain" description="Ig-like" evidence="9">
    <location>
        <begin position="337"/>
        <end position="453"/>
    </location>
</feature>
<keyword evidence="5" id="KW-0325">Glycoprotein</keyword>